<sequence length="56" mass="6126">MLEQPGEEGDHTDPFLTQMVNLGFIEGGASGFYNAQGEALQGEHGHHHEKHHGHAH</sequence>
<reference evidence="2" key="1">
    <citation type="submission" date="2022-07" db="EMBL/GenBank/DDBJ databases">
        <title>Characterization of the Novel Bacterium Alteromonas immobilis LMIT006 and Alteromonas gregis LMIT007.</title>
        <authorList>
            <person name="Lin X."/>
        </authorList>
    </citation>
    <scope>NUCLEOTIDE SEQUENCE</scope>
    <source>
        <strain evidence="2">LMIT007</strain>
    </source>
</reference>
<evidence type="ECO:0000256" key="1">
    <source>
        <dbReference type="SAM" id="MobiDB-lite"/>
    </source>
</evidence>
<keyword evidence="3" id="KW-1185">Reference proteome</keyword>
<evidence type="ECO:0000313" key="2">
    <source>
        <dbReference type="EMBL" id="MCP3429583.1"/>
    </source>
</evidence>
<feature type="compositionally biased region" description="Basic residues" evidence="1">
    <location>
        <begin position="47"/>
        <end position="56"/>
    </location>
</feature>
<evidence type="ECO:0000313" key="3">
    <source>
        <dbReference type="Proteomes" id="UP001165413"/>
    </source>
</evidence>
<dbReference type="Proteomes" id="UP001165413">
    <property type="component" value="Unassembled WGS sequence"/>
</dbReference>
<dbReference type="RefSeq" id="WP_254102111.1">
    <property type="nucleotide sequence ID" value="NZ_JANATA010000024.1"/>
</dbReference>
<dbReference type="EMBL" id="JANATA010000024">
    <property type="protein sequence ID" value="MCP3429583.1"/>
    <property type="molecule type" value="Genomic_DNA"/>
</dbReference>
<protein>
    <submittedName>
        <fullName evidence="2">Uncharacterized protein</fullName>
    </submittedName>
</protein>
<gene>
    <name evidence="2" type="ORF">NLF92_11575</name>
</gene>
<accession>A0AA41X4Z4</accession>
<name>A0AA41X4Z4_9ALTE</name>
<feature type="region of interest" description="Disordered" evidence="1">
    <location>
        <begin position="35"/>
        <end position="56"/>
    </location>
</feature>
<proteinExistence type="predicted"/>
<organism evidence="2 3">
    <name type="scientific">Opacimonas viscosa</name>
    <dbReference type="NCBI Taxonomy" id="2961944"/>
    <lineage>
        <taxon>Bacteria</taxon>
        <taxon>Pseudomonadati</taxon>
        <taxon>Pseudomonadota</taxon>
        <taxon>Gammaproteobacteria</taxon>
        <taxon>Alteromonadales</taxon>
        <taxon>Alteromonadaceae</taxon>
        <taxon>Opacimonas</taxon>
    </lineage>
</organism>
<comment type="caution">
    <text evidence="2">The sequence shown here is derived from an EMBL/GenBank/DDBJ whole genome shotgun (WGS) entry which is preliminary data.</text>
</comment>
<dbReference type="AlphaFoldDB" id="A0AA41X4Z4"/>